<evidence type="ECO:0000313" key="3">
    <source>
        <dbReference type="Proteomes" id="UP001646157"/>
    </source>
</evidence>
<sequence>MRYLVALLIIIPAMEIGILIFSGQTLGVIPTILIIIATGIIGAYLAKQQGIETLRRAQEEMKFGQIPGEAIIDGLCILVGGLLLLTPGFITDTTGFLLLVPQTRRIFKPWIMKVVKRWIDNRNVIIYR</sequence>
<dbReference type="EMBL" id="JAFBDZ010000001">
    <property type="protein sequence ID" value="MBM7584929.1"/>
    <property type="molecule type" value="Genomic_DNA"/>
</dbReference>
<evidence type="ECO:0000313" key="2">
    <source>
        <dbReference type="EMBL" id="MBM7584929.1"/>
    </source>
</evidence>
<keyword evidence="1" id="KW-0812">Transmembrane</keyword>
<dbReference type="PANTHER" id="PTHR35335:SF1">
    <property type="entry name" value="UPF0716 PROTEIN FXSA"/>
    <property type="match status" value="1"/>
</dbReference>
<protein>
    <submittedName>
        <fullName evidence="2">UPF0716 protein FxsA</fullName>
    </submittedName>
</protein>
<dbReference type="RefSeq" id="WP_205169494.1">
    <property type="nucleotide sequence ID" value="NZ_JAFBDZ010000001.1"/>
</dbReference>
<dbReference type="InterPro" id="IPR007313">
    <property type="entry name" value="FxsA"/>
</dbReference>
<accession>A0ABS2NAZ2</accession>
<name>A0ABS2NAZ2_9BACI</name>
<dbReference type="Pfam" id="PF04186">
    <property type="entry name" value="FxsA"/>
    <property type="match status" value="1"/>
</dbReference>
<comment type="caution">
    <text evidence="2">The sequence shown here is derived from an EMBL/GenBank/DDBJ whole genome shotgun (WGS) entry which is preliminary data.</text>
</comment>
<evidence type="ECO:0000256" key="1">
    <source>
        <dbReference type="SAM" id="Phobius"/>
    </source>
</evidence>
<reference evidence="2 3" key="1">
    <citation type="submission" date="2021-01" db="EMBL/GenBank/DDBJ databases">
        <title>Genomic Encyclopedia of Type Strains, Phase IV (KMG-IV): sequencing the most valuable type-strain genomes for metagenomic binning, comparative biology and taxonomic classification.</title>
        <authorList>
            <person name="Goeker M."/>
        </authorList>
    </citation>
    <scope>NUCLEOTIDE SEQUENCE [LARGE SCALE GENOMIC DNA]</scope>
    <source>
        <strain evidence="2 3">DSM 24834</strain>
    </source>
</reference>
<feature type="transmembrane region" description="Helical" evidence="1">
    <location>
        <begin position="27"/>
        <end position="46"/>
    </location>
</feature>
<keyword evidence="1" id="KW-0472">Membrane</keyword>
<organism evidence="2 3">
    <name type="scientific">Rossellomorea pakistanensis</name>
    <dbReference type="NCBI Taxonomy" id="992288"/>
    <lineage>
        <taxon>Bacteria</taxon>
        <taxon>Bacillati</taxon>
        <taxon>Bacillota</taxon>
        <taxon>Bacilli</taxon>
        <taxon>Bacillales</taxon>
        <taxon>Bacillaceae</taxon>
        <taxon>Rossellomorea</taxon>
    </lineage>
</organism>
<proteinExistence type="predicted"/>
<gene>
    <name evidence="2" type="ORF">JOC86_001466</name>
</gene>
<dbReference type="Proteomes" id="UP001646157">
    <property type="component" value="Unassembled WGS sequence"/>
</dbReference>
<keyword evidence="3" id="KW-1185">Reference proteome</keyword>
<feature type="transmembrane region" description="Helical" evidence="1">
    <location>
        <begin position="70"/>
        <end position="90"/>
    </location>
</feature>
<dbReference type="NCBIfam" id="NF008528">
    <property type="entry name" value="PRK11463.1-2"/>
    <property type="match status" value="1"/>
</dbReference>
<dbReference type="PANTHER" id="PTHR35335">
    <property type="entry name" value="UPF0716 PROTEIN FXSA"/>
    <property type="match status" value="1"/>
</dbReference>
<keyword evidence="1" id="KW-1133">Transmembrane helix</keyword>